<dbReference type="InterPro" id="IPR001878">
    <property type="entry name" value="Znf_CCHC"/>
</dbReference>
<keyword evidence="1" id="KW-0863">Zinc-finger</keyword>
<gene>
    <name evidence="3" type="ORF">C7M84_025196</name>
</gene>
<keyword evidence="1" id="KW-0479">Metal-binding</keyword>
<dbReference type="InterPro" id="IPR036875">
    <property type="entry name" value="Znf_CCHC_sf"/>
</dbReference>
<dbReference type="OrthoDB" id="10397468at2759"/>
<evidence type="ECO:0000259" key="2">
    <source>
        <dbReference type="PROSITE" id="PS50158"/>
    </source>
</evidence>
<evidence type="ECO:0000313" key="3">
    <source>
        <dbReference type="EMBL" id="ROT81644.1"/>
    </source>
</evidence>
<proteinExistence type="predicted"/>
<protein>
    <recommendedName>
        <fullName evidence="2">CCHC-type domain-containing protein</fullName>
    </recommendedName>
</protein>
<reference evidence="3 4" key="2">
    <citation type="submission" date="2019-01" db="EMBL/GenBank/DDBJ databases">
        <title>The decoding of complex shrimp genome reveals the adaptation for benthos swimmer, frequently molting mechanism and breeding impact on genome.</title>
        <authorList>
            <person name="Sun Y."/>
            <person name="Gao Y."/>
            <person name="Yu Y."/>
        </authorList>
    </citation>
    <scope>NUCLEOTIDE SEQUENCE [LARGE SCALE GENOMIC DNA]</scope>
    <source>
        <tissue evidence="3">Muscle</tissue>
    </source>
</reference>
<dbReference type="SUPFAM" id="SSF57756">
    <property type="entry name" value="Retrovirus zinc finger-like domains"/>
    <property type="match status" value="1"/>
</dbReference>
<organism evidence="3 4">
    <name type="scientific">Penaeus vannamei</name>
    <name type="common">Whiteleg shrimp</name>
    <name type="synonym">Litopenaeus vannamei</name>
    <dbReference type="NCBI Taxonomy" id="6689"/>
    <lineage>
        <taxon>Eukaryota</taxon>
        <taxon>Metazoa</taxon>
        <taxon>Ecdysozoa</taxon>
        <taxon>Arthropoda</taxon>
        <taxon>Crustacea</taxon>
        <taxon>Multicrustacea</taxon>
        <taxon>Malacostraca</taxon>
        <taxon>Eumalacostraca</taxon>
        <taxon>Eucarida</taxon>
        <taxon>Decapoda</taxon>
        <taxon>Dendrobranchiata</taxon>
        <taxon>Penaeoidea</taxon>
        <taxon>Penaeidae</taxon>
        <taxon>Penaeus</taxon>
    </lineage>
</organism>
<evidence type="ECO:0000256" key="1">
    <source>
        <dbReference type="PROSITE-ProRule" id="PRU00047"/>
    </source>
</evidence>
<keyword evidence="4" id="KW-1185">Reference proteome</keyword>
<evidence type="ECO:0000313" key="4">
    <source>
        <dbReference type="Proteomes" id="UP000283509"/>
    </source>
</evidence>
<accession>A0A3R7QXA4</accession>
<dbReference type="PROSITE" id="PS50158">
    <property type="entry name" value="ZF_CCHC"/>
    <property type="match status" value="1"/>
</dbReference>
<dbReference type="EMBL" id="QCYY01000943">
    <property type="protein sequence ID" value="ROT81644.1"/>
    <property type="molecule type" value="Genomic_DNA"/>
</dbReference>
<sequence length="371" mass="42295">MLSARSAGSGEARAPVWHSSPSSALTEIECGRRIALFLKSFSEEQLCTRRAPKGNCVFVCASDVLREPFTWAEAVVDMGQEPNQRQTTDTNLRREVERLMAVVTSLRQQVAQLRAPDPAGGVVRPVEVVLRSSCIPMFKGKEDELLGGEWIARVESEIERMGLTGDREKINFALSHIHPEEGNARVIAQVNPSRCAWEDFKGAILAIFSQRTKFWDECLREAERYQDESFEEWLHSAKALRMNFTLLWVWPFPEDALFSITMRCLAATMVGSALDKYRIGDEWDVQKLKTLPYSQIIKDYRGWVEKNKEKDEQFQSTLRPRFEATTAVARGKRVPSTRAKRKNPAKIKCFFCEERGHIVQDCPQKKNYGTG</sequence>
<reference evidence="3 4" key="1">
    <citation type="submission" date="2018-04" db="EMBL/GenBank/DDBJ databases">
        <authorList>
            <person name="Zhang X."/>
            <person name="Yuan J."/>
            <person name="Li F."/>
            <person name="Xiang J."/>
        </authorList>
    </citation>
    <scope>NUCLEOTIDE SEQUENCE [LARGE SCALE GENOMIC DNA]</scope>
    <source>
        <tissue evidence="3">Muscle</tissue>
    </source>
</reference>
<name>A0A3R7QXA4_PENVA</name>
<dbReference type="Proteomes" id="UP000283509">
    <property type="component" value="Unassembled WGS sequence"/>
</dbReference>
<dbReference type="GO" id="GO:0003676">
    <property type="term" value="F:nucleic acid binding"/>
    <property type="evidence" value="ECO:0007669"/>
    <property type="project" value="InterPro"/>
</dbReference>
<dbReference type="Gene3D" id="4.10.60.10">
    <property type="entry name" value="Zinc finger, CCHC-type"/>
    <property type="match status" value="1"/>
</dbReference>
<dbReference type="Pfam" id="PF00098">
    <property type="entry name" value="zf-CCHC"/>
    <property type="match status" value="1"/>
</dbReference>
<keyword evidence="1" id="KW-0862">Zinc</keyword>
<dbReference type="SMART" id="SM00343">
    <property type="entry name" value="ZnF_C2HC"/>
    <property type="match status" value="1"/>
</dbReference>
<dbReference type="GO" id="GO:0008270">
    <property type="term" value="F:zinc ion binding"/>
    <property type="evidence" value="ECO:0007669"/>
    <property type="project" value="UniProtKB-KW"/>
</dbReference>
<dbReference type="AlphaFoldDB" id="A0A3R7QXA4"/>
<comment type="caution">
    <text evidence="3">The sequence shown here is derived from an EMBL/GenBank/DDBJ whole genome shotgun (WGS) entry which is preliminary data.</text>
</comment>
<feature type="domain" description="CCHC-type" evidence="2">
    <location>
        <begin position="348"/>
        <end position="364"/>
    </location>
</feature>